<dbReference type="InterPro" id="IPR034422">
    <property type="entry name" value="HydE/PylB-like"/>
</dbReference>
<dbReference type="InterPro" id="IPR058240">
    <property type="entry name" value="rSAM_sf"/>
</dbReference>
<evidence type="ECO:0000313" key="1">
    <source>
        <dbReference type="EMBL" id="HAF08360.1"/>
    </source>
</evidence>
<sequence length="76" mass="8933">MKDITIEQLSLMLKSKGEDSELIRKKANSLTEKIFGRNIYLRGIIEFSNLCTKDCLYCGIRRSNKNLERYTIEKEE</sequence>
<reference evidence="1 2" key="1">
    <citation type="journal article" date="2018" name="Nat. Biotechnol.">
        <title>A standardized bacterial taxonomy based on genome phylogeny substantially revises the tree of life.</title>
        <authorList>
            <person name="Parks D.H."/>
            <person name="Chuvochina M."/>
            <person name="Waite D.W."/>
            <person name="Rinke C."/>
            <person name="Skarshewski A."/>
            <person name="Chaumeil P.A."/>
            <person name="Hugenholtz P."/>
        </authorList>
    </citation>
    <scope>NUCLEOTIDE SEQUENCE [LARGE SCALE GENOMIC DNA]</scope>
    <source>
        <strain evidence="1">UBA7921</strain>
    </source>
</reference>
<proteinExistence type="predicted"/>
<organism evidence="1 2">
    <name type="scientific">candidate division WOR-3 bacterium</name>
    <dbReference type="NCBI Taxonomy" id="2052148"/>
    <lineage>
        <taxon>Bacteria</taxon>
        <taxon>Bacteria division WOR-3</taxon>
    </lineage>
</organism>
<dbReference type="PANTHER" id="PTHR43726">
    <property type="entry name" value="3-METHYLORNITHINE SYNTHASE"/>
    <property type="match status" value="1"/>
</dbReference>
<dbReference type="AlphaFoldDB" id="A0A348MMT4"/>
<dbReference type="SUPFAM" id="SSF102114">
    <property type="entry name" value="Radical SAM enzymes"/>
    <property type="match status" value="1"/>
</dbReference>
<evidence type="ECO:0000313" key="2">
    <source>
        <dbReference type="Proteomes" id="UP000262454"/>
    </source>
</evidence>
<dbReference type="Proteomes" id="UP000262454">
    <property type="component" value="Unassembled WGS sequence"/>
</dbReference>
<dbReference type="EMBL" id="DMCX01000047">
    <property type="protein sequence ID" value="HAF08360.1"/>
    <property type="molecule type" value="Genomic_DNA"/>
</dbReference>
<name>A0A348MMT4_UNCW3</name>
<dbReference type="Gene3D" id="3.20.20.70">
    <property type="entry name" value="Aldolase class I"/>
    <property type="match status" value="1"/>
</dbReference>
<protein>
    <submittedName>
        <fullName evidence="1">[FeFe] hydrogenase H-cluster radical SAM maturase HydE</fullName>
    </submittedName>
</protein>
<accession>A0A348MMT4</accession>
<comment type="caution">
    <text evidence="1">The sequence shown here is derived from an EMBL/GenBank/DDBJ whole genome shotgun (WGS) entry which is preliminary data.</text>
</comment>
<feature type="non-terminal residue" evidence="1">
    <location>
        <position position="76"/>
    </location>
</feature>
<dbReference type="GO" id="GO:0016740">
    <property type="term" value="F:transferase activity"/>
    <property type="evidence" value="ECO:0007669"/>
    <property type="project" value="TreeGrafter"/>
</dbReference>
<dbReference type="InterPro" id="IPR013785">
    <property type="entry name" value="Aldolase_TIM"/>
</dbReference>
<dbReference type="PANTHER" id="PTHR43726:SF1">
    <property type="entry name" value="BIOTIN SYNTHASE"/>
    <property type="match status" value="1"/>
</dbReference>
<gene>
    <name evidence="1" type="ORF">DCG82_08145</name>
</gene>